<feature type="compositionally biased region" description="Basic and acidic residues" evidence="1">
    <location>
        <begin position="1"/>
        <end position="14"/>
    </location>
</feature>
<dbReference type="AlphaFoldDB" id="A0A4Y2M5C0"/>
<reference evidence="2 3" key="1">
    <citation type="journal article" date="2019" name="Sci. Rep.">
        <title>Orb-weaving spider Araneus ventricosus genome elucidates the spidroin gene catalogue.</title>
        <authorList>
            <person name="Kono N."/>
            <person name="Nakamura H."/>
            <person name="Ohtoshi R."/>
            <person name="Moran D.A.P."/>
            <person name="Shinohara A."/>
            <person name="Yoshida Y."/>
            <person name="Fujiwara M."/>
            <person name="Mori M."/>
            <person name="Tomita M."/>
            <person name="Arakawa K."/>
        </authorList>
    </citation>
    <scope>NUCLEOTIDE SEQUENCE [LARGE SCALE GENOMIC DNA]</scope>
</reference>
<comment type="caution">
    <text evidence="2">The sequence shown here is derived from an EMBL/GenBank/DDBJ whole genome shotgun (WGS) entry which is preliminary data.</text>
</comment>
<evidence type="ECO:0000313" key="2">
    <source>
        <dbReference type="EMBL" id="GBN22285.1"/>
    </source>
</evidence>
<feature type="non-terminal residue" evidence="2">
    <location>
        <position position="1"/>
    </location>
</feature>
<accession>A0A4Y2M5C0</accession>
<feature type="region of interest" description="Disordered" evidence="1">
    <location>
        <begin position="1"/>
        <end position="34"/>
    </location>
</feature>
<dbReference type="Proteomes" id="UP000499080">
    <property type="component" value="Unassembled WGS sequence"/>
</dbReference>
<organism evidence="2 3">
    <name type="scientific">Araneus ventricosus</name>
    <name type="common">Orbweaver spider</name>
    <name type="synonym">Epeira ventricosa</name>
    <dbReference type="NCBI Taxonomy" id="182803"/>
    <lineage>
        <taxon>Eukaryota</taxon>
        <taxon>Metazoa</taxon>
        <taxon>Ecdysozoa</taxon>
        <taxon>Arthropoda</taxon>
        <taxon>Chelicerata</taxon>
        <taxon>Arachnida</taxon>
        <taxon>Araneae</taxon>
        <taxon>Araneomorphae</taxon>
        <taxon>Entelegynae</taxon>
        <taxon>Araneoidea</taxon>
        <taxon>Araneidae</taxon>
        <taxon>Araneus</taxon>
    </lineage>
</organism>
<name>A0A4Y2M5C0_ARAVE</name>
<gene>
    <name evidence="2" type="ORF">AVEN_256157_1</name>
</gene>
<keyword evidence="3" id="KW-1185">Reference proteome</keyword>
<evidence type="ECO:0000256" key="1">
    <source>
        <dbReference type="SAM" id="MobiDB-lite"/>
    </source>
</evidence>
<dbReference type="EMBL" id="BGPR01280422">
    <property type="protein sequence ID" value="GBN22285.1"/>
    <property type="molecule type" value="Genomic_DNA"/>
</dbReference>
<evidence type="ECO:0000313" key="3">
    <source>
        <dbReference type="Proteomes" id="UP000499080"/>
    </source>
</evidence>
<proteinExistence type="predicted"/>
<sequence>DLRPKNRTQEKETTQQKGNRGHQAPTEGAKAETH</sequence>
<protein>
    <submittedName>
        <fullName evidence="2">Uncharacterized protein</fullName>
    </submittedName>
</protein>